<proteinExistence type="predicted"/>
<comment type="caution">
    <text evidence="1">The sequence shown here is derived from an EMBL/GenBank/DDBJ whole genome shotgun (WGS) entry which is preliminary data.</text>
</comment>
<dbReference type="GeneID" id="39872806"/>
<organism evidence="1 2">
    <name type="scientific">Babesia ovata</name>
    <dbReference type="NCBI Taxonomy" id="189622"/>
    <lineage>
        <taxon>Eukaryota</taxon>
        <taxon>Sar</taxon>
        <taxon>Alveolata</taxon>
        <taxon>Apicomplexa</taxon>
        <taxon>Aconoidasida</taxon>
        <taxon>Piroplasmida</taxon>
        <taxon>Babesiidae</taxon>
        <taxon>Babesia</taxon>
    </lineage>
</organism>
<keyword evidence="2" id="KW-1185">Reference proteome</keyword>
<evidence type="ECO:0000313" key="2">
    <source>
        <dbReference type="Proteomes" id="UP000236319"/>
    </source>
</evidence>
<protein>
    <submittedName>
        <fullName evidence="1">Single-stranded DNA-binding protein, putative</fullName>
    </submittedName>
</protein>
<sequence>MRFDGSKVSNFLVSSLASLGNMRGHKADLRVVEARVNGAALQRLLVDAHRVLVVEGRVAHQHFVDKDAQRPPINGLAVSFVEQNLGGEVLGRATQRVRAHLYDLGETEIGQLEVPVAAH</sequence>
<dbReference type="OrthoDB" id="10642010at2759"/>
<dbReference type="VEuPathDB" id="PiroplasmaDB:BOVATA_005290"/>
<name>A0A2H6K7R3_9APIC</name>
<gene>
    <name evidence="1" type="ORF">BOVATA_005290</name>
</gene>
<accession>A0A2H6K7R3</accession>
<dbReference type="GO" id="GO:0003677">
    <property type="term" value="F:DNA binding"/>
    <property type="evidence" value="ECO:0007669"/>
    <property type="project" value="UniProtKB-KW"/>
</dbReference>
<evidence type="ECO:0000313" key="1">
    <source>
        <dbReference type="EMBL" id="GBE59036.1"/>
    </source>
</evidence>
<reference evidence="1 2" key="1">
    <citation type="journal article" date="2017" name="BMC Genomics">
        <title>Whole-genome assembly of Babesia ovata and comparative genomics between closely related pathogens.</title>
        <authorList>
            <person name="Yamagishi J."/>
            <person name="Asada M."/>
            <person name="Hakimi H."/>
            <person name="Tanaka T.Q."/>
            <person name="Sugimoto C."/>
            <person name="Kawazu S."/>
        </authorList>
    </citation>
    <scope>NUCLEOTIDE SEQUENCE [LARGE SCALE GENOMIC DNA]</scope>
    <source>
        <strain evidence="1 2">Miyake</strain>
    </source>
</reference>
<dbReference type="EMBL" id="BDSA01000001">
    <property type="protein sequence ID" value="GBE59036.1"/>
    <property type="molecule type" value="Genomic_DNA"/>
</dbReference>
<dbReference type="RefSeq" id="XP_028865279.1">
    <property type="nucleotide sequence ID" value="XM_029009446.1"/>
</dbReference>
<dbReference type="AlphaFoldDB" id="A0A2H6K7R3"/>
<dbReference type="Proteomes" id="UP000236319">
    <property type="component" value="Unassembled WGS sequence"/>
</dbReference>
<keyword evidence="1" id="KW-0238">DNA-binding</keyword>